<proteinExistence type="predicted"/>
<protein>
    <submittedName>
        <fullName evidence="2">Uncharacterized protein</fullName>
    </submittedName>
</protein>
<evidence type="ECO:0000313" key="3">
    <source>
        <dbReference type="Proteomes" id="UP001152747"/>
    </source>
</evidence>
<dbReference type="AlphaFoldDB" id="A0A9P1IP05"/>
<dbReference type="OrthoDB" id="295355at2759"/>
<dbReference type="InterPro" id="IPR033362">
    <property type="entry name" value="SSNA1_fam"/>
</dbReference>
<organism evidence="2 3">
    <name type="scientific">Caenorhabditis angaria</name>
    <dbReference type="NCBI Taxonomy" id="860376"/>
    <lineage>
        <taxon>Eukaryota</taxon>
        <taxon>Metazoa</taxon>
        <taxon>Ecdysozoa</taxon>
        <taxon>Nematoda</taxon>
        <taxon>Chromadorea</taxon>
        <taxon>Rhabditida</taxon>
        <taxon>Rhabditina</taxon>
        <taxon>Rhabditomorpha</taxon>
        <taxon>Rhabditoidea</taxon>
        <taxon>Rhabditidae</taxon>
        <taxon>Peloderinae</taxon>
        <taxon>Caenorhabditis</taxon>
    </lineage>
</organism>
<dbReference type="Proteomes" id="UP001152747">
    <property type="component" value="Unassembled WGS sequence"/>
</dbReference>
<sequence length="105" mass="12452">MTSRTAPSFDEISQYIDRLREERRLTESSIRRLEADKAQIDDKIDELKQKRDGVDARLQNEKERAERQDRGLREAEATYSKLIESQKSLADFVRKEYQDTKRSSK</sequence>
<evidence type="ECO:0000256" key="1">
    <source>
        <dbReference type="SAM" id="MobiDB-lite"/>
    </source>
</evidence>
<comment type="caution">
    <text evidence="2">The sequence shown here is derived from an EMBL/GenBank/DDBJ whole genome shotgun (WGS) entry which is preliminary data.</text>
</comment>
<dbReference type="PANTHER" id="PTHR28661">
    <property type="entry name" value="SJOEGREN SYNDROME NUCLEAR AUTOANTIGEN 1"/>
    <property type="match status" value="1"/>
</dbReference>
<accession>A0A9P1IP05</accession>
<dbReference type="PANTHER" id="PTHR28661:SF1">
    <property type="entry name" value="MICROTUBULE NUCLEATION FACTOR SSNA1"/>
    <property type="match status" value="1"/>
</dbReference>
<reference evidence="2" key="1">
    <citation type="submission" date="2022-11" db="EMBL/GenBank/DDBJ databases">
        <authorList>
            <person name="Kikuchi T."/>
        </authorList>
    </citation>
    <scope>NUCLEOTIDE SEQUENCE</scope>
    <source>
        <strain evidence="2">PS1010</strain>
    </source>
</reference>
<keyword evidence="3" id="KW-1185">Reference proteome</keyword>
<feature type="region of interest" description="Disordered" evidence="1">
    <location>
        <begin position="53"/>
        <end position="73"/>
    </location>
</feature>
<gene>
    <name evidence="2" type="ORF">CAMP_LOCUS10733</name>
</gene>
<dbReference type="EMBL" id="CANHGI010000004">
    <property type="protein sequence ID" value="CAI5448096.1"/>
    <property type="molecule type" value="Genomic_DNA"/>
</dbReference>
<dbReference type="GO" id="GO:0036064">
    <property type="term" value="C:ciliary basal body"/>
    <property type="evidence" value="ECO:0007669"/>
    <property type="project" value="TreeGrafter"/>
</dbReference>
<evidence type="ECO:0000313" key="2">
    <source>
        <dbReference type="EMBL" id="CAI5448096.1"/>
    </source>
</evidence>
<name>A0A9P1IP05_9PELO</name>